<dbReference type="PANTHER" id="PTHR16768:SF5">
    <property type="entry name" value="FI14214P"/>
    <property type="match status" value="1"/>
</dbReference>
<reference evidence="2" key="1">
    <citation type="submission" date="2021-12" db="EMBL/GenBank/DDBJ databases">
        <authorList>
            <person name="Martin H S."/>
        </authorList>
    </citation>
    <scope>NUCLEOTIDE SEQUENCE</scope>
</reference>
<dbReference type="Proteomes" id="UP000838878">
    <property type="component" value="Chromosome 7"/>
</dbReference>
<gene>
    <name evidence="2" type="ORF">BINO364_LOCUS13997</name>
</gene>
<feature type="non-terminal residue" evidence="2">
    <location>
        <position position="177"/>
    </location>
</feature>
<sequence>MCDARTRKTAPAIQEKLTIYENALAVGTLGECGSVGISPTLSETRLGAVEMVQEGEGLGDALIAPRRLPNPCLENPLRMDLHRELMFNQKIGKNVLNQKSELQKALSKHKEKQLMNQIKEHKETPELERAIAERARRLEQAEHSTEEIEAGTNPTLQEVRARLRHAAPTPSPAASAH</sequence>
<organism evidence="2 3">
    <name type="scientific">Brenthis ino</name>
    <name type="common">lesser marbled fritillary</name>
    <dbReference type="NCBI Taxonomy" id="405034"/>
    <lineage>
        <taxon>Eukaryota</taxon>
        <taxon>Metazoa</taxon>
        <taxon>Ecdysozoa</taxon>
        <taxon>Arthropoda</taxon>
        <taxon>Hexapoda</taxon>
        <taxon>Insecta</taxon>
        <taxon>Pterygota</taxon>
        <taxon>Neoptera</taxon>
        <taxon>Endopterygota</taxon>
        <taxon>Lepidoptera</taxon>
        <taxon>Glossata</taxon>
        <taxon>Ditrysia</taxon>
        <taxon>Papilionoidea</taxon>
        <taxon>Nymphalidae</taxon>
        <taxon>Heliconiinae</taxon>
        <taxon>Argynnini</taxon>
        <taxon>Brenthis</taxon>
    </lineage>
</organism>
<dbReference type="InterPro" id="IPR009533">
    <property type="entry name" value="FAM107"/>
</dbReference>
<protein>
    <recommendedName>
        <fullName evidence="4">Protein FAM107B</fullName>
    </recommendedName>
</protein>
<keyword evidence="3" id="KW-1185">Reference proteome</keyword>
<dbReference type="PANTHER" id="PTHR16768">
    <property type="entry name" value="DOWN REGULATED IN RENAL CARCINOMA 1/TU3A"/>
    <property type="match status" value="1"/>
</dbReference>
<dbReference type="EMBL" id="OV170227">
    <property type="protein sequence ID" value="CAH0728823.1"/>
    <property type="molecule type" value="Genomic_DNA"/>
</dbReference>
<evidence type="ECO:0000256" key="1">
    <source>
        <dbReference type="ARBA" id="ARBA00023054"/>
    </source>
</evidence>
<name>A0A8J9UZA5_9NEOP</name>
<proteinExistence type="predicted"/>
<evidence type="ECO:0000313" key="3">
    <source>
        <dbReference type="Proteomes" id="UP000838878"/>
    </source>
</evidence>
<evidence type="ECO:0008006" key="4">
    <source>
        <dbReference type="Google" id="ProtNLM"/>
    </source>
</evidence>
<evidence type="ECO:0000313" key="2">
    <source>
        <dbReference type="EMBL" id="CAH0728823.1"/>
    </source>
</evidence>
<accession>A0A8J9UZA5</accession>
<dbReference type="AlphaFoldDB" id="A0A8J9UZA5"/>
<keyword evidence="1" id="KW-0175">Coiled coil</keyword>
<dbReference type="Pfam" id="PF06625">
    <property type="entry name" value="DUF1151"/>
    <property type="match status" value="1"/>
</dbReference>
<dbReference type="OrthoDB" id="5963205at2759"/>